<gene>
    <name evidence="1" type="ORF">EJ104_07620</name>
</gene>
<name>A0A431VUC1_9DEIO</name>
<dbReference type="OrthoDB" id="63019at2"/>
<dbReference type="SUPFAM" id="SSF51445">
    <property type="entry name" value="(Trans)glycosidases"/>
    <property type="match status" value="1"/>
</dbReference>
<proteinExistence type="predicted"/>
<dbReference type="Proteomes" id="UP000277766">
    <property type="component" value="Unassembled WGS sequence"/>
</dbReference>
<sequence length="400" mass="44266">MNRPRCRSNLARWGLIFTAFTLTSCQLVPALHFPHLGPQLLAPDGRLHTAEATHAQRRPDGTLLINDQPFFPLGFYHISWARQGTPEDRLRALGQLSHAGFNLMITDLINDDDSSSFGSTLDFAREEGVFVIPFGMASDMRERIKQHPALLGFKVADDANDQLTPQQVSEKNAEFKASYPDKLTYLSLVVANDRPETDYFGTADLIGNQSYPVGMDNIAVTYQVMRSTVTSAQVNGRVPIATLQSFAWTNRQDPPNPAEVRNMTYQALMAGVKGIVYYAYRSQEVDLISEPVLWRALRDIAQEVALLSPLLLNGKFTILQEDPGGPLAAYLSGEGHNGEMQGYLVALNTSRQQKQTVNVTLPEAPQIWDMVGDSTSALHRTGPQVSGTLRPLEVTVVQVR</sequence>
<dbReference type="AlphaFoldDB" id="A0A431VUC1"/>
<dbReference type="PROSITE" id="PS51257">
    <property type="entry name" value="PROKAR_LIPOPROTEIN"/>
    <property type="match status" value="1"/>
</dbReference>
<keyword evidence="2" id="KW-1185">Reference proteome</keyword>
<dbReference type="InterPro" id="IPR017853">
    <property type="entry name" value="GH"/>
</dbReference>
<dbReference type="EMBL" id="RXPE01000013">
    <property type="protein sequence ID" value="RTR26856.1"/>
    <property type="molecule type" value="Genomic_DNA"/>
</dbReference>
<comment type="caution">
    <text evidence="1">The sequence shown here is derived from an EMBL/GenBank/DDBJ whole genome shotgun (WGS) entry which is preliminary data.</text>
</comment>
<reference evidence="1 2" key="1">
    <citation type="submission" date="2018-12" db="EMBL/GenBank/DDBJ databases">
        <title>Deinococcus radiophilus ATCC 27603 genome sequencing and assembly.</title>
        <authorList>
            <person name="Maclea K.S."/>
            <person name="Maynard C.R."/>
        </authorList>
    </citation>
    <scope>NUCLEOTIDE SEQUENCE [LARGE SCALE GENOMIC DNA]</scope>
    <source>
        <strain evidence="1 2">ATCC 27603</strain>
    </source>
</reference>
<protein>
    <recommendedName>
        <fullName evidence="3">Glycoside hydrolase family 42 N-terminal domain-containing protein</fullName>
    </recommendedName>
</protein>
<organism evidence="1 2">
    <name type="scientific">Deinococcus radiophilus</name>
    <dbReference type="NCBI Taxonomy" id="32062"/>
    <lineage>
        <taxon>Bacteria</taxon>
        <taxon>Thermotogati</taxon>
        <taxon>Deinococcota</taxon>
        <taxon>Deinococci</taxon>
        <taxon>Deinococcales</taxon>
        <taxon>Deinococcaceae</taxon>
        <taxon>Deinococcus</taxon>
    </lineage>
</organism>
<accession>A0A431VUC1</accession>
<evidence type="ECO:0000313" key="2">
    <source>
        <dbReference type="Proteomes" id="UP000277766"/>
    </source>
</evidence>
<dbReference type="Gene3D" id="3.20.20.80">
    <property type="entry name" value="Glycosidases"/>
    <property type="match status" value="1"/>
</dbReference>
<evidence type="ECO:0000313" key="1">
    <source>
        <dbReference type="EMBL" id="RTR26856.1"/>
    </source>
</evidence>
<dbReference type="RefSeq" id="WP_126352157.1">
    <property type="nucleotide sequence ID" value="NZ_CP086382.1"/>
</dbReference>
<evidence type="ECO:0008006" key="3">
    <source>
        <dbReference type="Google" id="ProtNLM"/>
    </source>
</evidence>